<proteinExistence type="predicted"/>
<dbReference type="GO" id="GO:0005737">
    <property type="term" value="C:cytoplasm"/>
    <property type="evidence" value="ECO:0007669"/>
    <property type="project" value="TreeGrafter"/>
</dbReference>
<gene>
    <name evidence="3" type="ORF">PC129_g25130</name>
</gene>
<comment type="caution">
    <text evidence="3">The sequence shown here is derived from an EMBL/GenBank/DDBJ whole genome shotgun (WGS) entry which is preliminary data.</text>
</comment>
<dbReference type="GO" id="GO:0031177">
    <property type="term" value="F:phosphopantetheine binding"/>
    <property type="evidence" value="ECO:0007669"/>
    <property type="project" value="TreeGrafter"/>
</dbReference>
<dbReference type="PANTHER" id="PTHR45527:SF1">
    <property type="entry name" value="FATTY ACID SYNTHASE"/>
    <property type="match status" value="1"/>
</dbReference>
<feature type="non-terminal residue" evidence="3">
    <location>
        <position position="202"/>
    </location>
</feature>
<sequence>MSFDLSIVQIFSALTAGATVSIASWETRKDPAELATFMMNEGVSVTYFTPTQFSLLMELNTEALKKCNNYRVAYSAGERLPVRVAKAFYDLGTPATLYNTWSPSELVVQTSISKIESPDDSTISLPIGYPMDNCRHYLLDSKGHPVPAGMIGELVVGGAQVGVGDRNRPDANAQSFVENTFATEEDRKRGWTRMFKNGERGR</sequence>
<dbReference type="GO" id="GO:0044550">
    <property type="term" value="P:secondary metabolite biosynthetic process"/>
    <property type="evidence" value="ECO:0007669"/>
    <property type="project" value="TreeGrafter"/>
</dbReference>
<organism evidence="3 4">
    <name type="scientific">Phytophthora cactorum</name>
    <dbReference type="NCBI Taxonomy" id="29920"/>
    <lineage>
        <taxon>Eukaryota</taxon>
        <taxon>Sar</taxon>
        <taxon>Stramenopiles</taxon>
        <taxon>Oomycota</taxon>
        <taxon>Peronosporomycetes</taxon>
        <taxon>Peronosporales</taxon>
        <taxon>Peronosporaceae</taxon>
        <taxon>Phytophthora</taxon>
    </lineage>
</organism>
<dbReference type="Gene3D" id="2.30.38.10">
    <property type="entry name" value="Luciferase, Domain 3"/>
    <property type="match status" value="1"/>
</dbReference>
<evidence type="ECO:0000313" key="3">
    <source>
        <dbReference type="EMBL" id="KAG3190386.1"/>
    </source>
</evidence>
<dbReference type="SUPFAM" id="SSF56801">
    <property type="entry name" value="Acetyl-CoA synthetase-like"/>
    <property type="match status" value="1"/>
</dbReference>
<dbReference type="GO" id="GO:0043041">
    <property type="term" value="P:amino acid activation for nonribosomal peptide biosynthetic process"/>
    <property type="evidence" value="ECO:0007669"/>
    <property type="project" value="TreeGrafter"/>
</dbReference>
<dbReference type="InterPro" id="IPR000873">
    <property type="entry name" value="AMP-dep_synth/lig_dom"/>
</dbReference>
<keyword evidence="1" id="KW-0732">Signal</keyword>
<dbReference type="Pfam" id="PF00501">
    <property type="entry name" value="AMP-binding"/>
    <property type="match status" value="1"/>
</dbReference>
<accession>A0A8T1GTY3</accession>
<dbReference type="AlphaFoldDB" id="A0A8T1GTY3"/>
<dbReference type="Proteomes" id="UP000760860">
    <property type="component" value="Unassembled WGS sequence"/>
</dbReference>
<evidence type="ECO:0000259" key="2">
    <source>
        <dbReference type="Pfam" id="PF00501"/>
    </source>
</evidence>
<dbReference type="PANTHER" id="PTHR45527">
    <property type="entry name" value="NONRIBOSOMAL PEPTIDE SYNTHETASE"/>
    <property type="match status" value="1"/>
</dbReference>
<protein>
    <recommendedName>
        <fullName evidence="2">AMP-dependent synthetase/ligase domain-containing protein</fullName>
    </recommendedName>
</protein>
<dbReference type="EMBL" id="RCMV01005062">
    <property type="protein sequence ID" value="KAG3190386.1"/>
    <property type="molecule type" value="Genomic_DNA"/>
</dbReference>
<feature type="domain" description="AMP-dependent synthetase/ligase" evidence="2">
    <location>
        <begin position="1"/>
        <end position="161"/>
    </location>
</feature>
<feature type="chain" id="PRO_5035882290" description="AMP-dependent synthetase/ligase domain-containing protein" evidence="1">
    <location>
        <begin position="18"/>
        <end position="202"/>
    </location>
</feature>
<evidence type="ECO:0000256" key="1">
    <source>
        <dbReference type="SAM" id="SignalP"/>
    </source>
</evidence>
<dbReference type="Gene3D" id="3.40.50.980">
    <property type="match status" value="1"/>
</dbReference>
<evidence type="ECO:0000313" key="4">
    <source>
        <dbReference type="Proteomes" id="UP000760860"/>
    </source>
</evidence>
<name>A0A8T1GTY3_9STRA</name>
<feature type="signal peptide" evidence="1">
    <location>
        <begin position="1"/>
        <end position="17"/>
    </location>
</feature>
<reference evidence="3" key="1">
    <citation type="submission" date="2018-05" db="EMBL/GenBank/DDBJ databases">
        <title>Effector identification in a new, highly contiguous assembly of the strawberry crown rot pathogen Phytophthora cactorum.</title>
        <authorList>
            <person name="Armitage A.D."/>
            <person name="Nellist C.F."/>
            <person name="Bates H."/>
            <person name="Vickerstaff R.J."/>
            <person name="Harrison R.J."/>
        </authorList>
    </citation>
    <scope>NUCLEOTIDE SEQUENCE</scope>
    <source>
        <strain evidence="3">P421</strain>
    </source>
</reference>